<dbReference type="GO" id="GO:0005874">
    <property type="term" value="C:microtubule"/>
    <property type="evidence" value="ECO:0007669"/>
    <property type="project" value="UniProtKB-KW"/>
</dbReference>
<dbReference type="SMART" id="SM00320">
    <property type="entry name" value="WD40"/>
    <property type="match status" value="3"/>
</dbReference>
<proteinExistence type="inferred from homology"/>
<evidence type="ECO:0000256" key="2">
    <source>
        <dbReference type="ARBA" id="ARBA00011059"/>
    </source>
</evidence>
<organism evidence="13 14">
    <name type="scientific">Lepeophtheirus salmonis</name>
    <name type="common">Salmon louse</name>
    <name type="synonym">Caligus salmonis</name>
    <dbReference type="NCBI Taxonomy" id="72036"/>
    <lineage>
        <taxon>Eukaryota</taxon>
        <taxon>Metazoa</taxon>
        <taxon>Ecdysozoa</taxon>
        <taxon>Arthropoda</taxon>
        <taxon>Crustacea</taxon>
        <taxon>Multicrustacea</taxon>
        <taxon>Hexanauplia</taxon>
        <taxon>Copepoda</taxon>
        <taxon>Siphonostomatoida</taxon>
        <taxon>Caligidae</taxon>
        <taxon>Lepeophtheirus</taxon>
    </lineage>
</organism>
<dbReference type="GO" id="GO:0003341">
    <property type="term" value="P:cilium movement"/>
    <property type="evidence" value="ECO:0007669"/>
    <property type="project" value="TreeGrafter"/>
</dbReference>
<protein>
    <submittedName>
        <fullName evidence="13">DNAI2</fullName>
    </submittedName>
</protein>
<dbReference type="GO" id="GO:0045503">
    <property type="term" value="F:dynein light chain binding"/>
    <property type="evidence" value="ECO:0007669"/>
    <property type="project" value="TreeGrafter"/>
</dbReference>
<keyword evidence="9" id="KW-0505">Motor protein</keyword>
<dbReference type="Proteomes" id="UP000675881">
    <property type="component" value="Chromosome 1"/>
</dbReference>
<keyword evidence="11" id="KW-0966">Cell projection</keyword>
<evidence type="ECO:0000313" key="14">
    <source>
        <dbReference type="Proteomes" id="UP000675881"/>
    </source>
</evidence>
<keyword evidence="3" id="KW-0963">Cytoplasm</keyword>
<evidence type="ECO:0000256" key="11">
    <source>
        <dbReference type="ARBA" id="ARBA00023273"/>
    </source>
</evidence>
<dbReference type="PANTHER" id="PTHR12442:SF7">
    <property type="entry name" value="DYNEIN AXONEMAL INTERMEDIATE CHAIN 2"/>
    <property type="match status" value="1"/>
</dbReference>
<feature type="compositionally biased region" description="Acidic residues" evidence="12">
    <location>
        <begin position="300"/>
        <end position="313"/>
    </location>
</feature>
<gene>
    <name evidence="13" type="ORF">LSAA_2120</name>
</gene>
<evidence type="ECO:0000256" key="6">
    <source>
        <dbReference type="ARBA" id="ARBA00022737"/>
    </source>
</evidence>
<dbReference type="GO" id="GO:0045504">
    <property type="term" value="F:dynein heavy chain binding"/>
    <property type="evidence" value="ECO:0007669"/>
    <property type="project" value="TreeGrafter"/>
</dbReference>
<evidence type="ECO:0000256" key="4">
    <source>
        <dbReference type="ARBA" id="ARBA00022574"/>
    </source>
</evidence>
<evidence type="ECO:0000256" key="12">
    <source>
        <dbReference type="SAM" id="MobiDB-lite"/>
    </source>
</evidence>
<keyword evidence="4" id="KW-0853">WD repeat</keyword>
<evidence type="ECO:0000313" key="13">
    <source>
        <dbReference type="EMBL" id="CAF2779258.1"/>
    </source>
</evidence>
<dbReference type="AlphaFoldDB" id="A0A7R8CDF5"/>
<dbReference type="EMBL" id="HG994580">
    <property type="protein sequence ID" value="CAF2779258.1"/>
    <property type="molecule type" value="Genomic_DNA"/>
</dbReference>
<comment type="subcellular location">
    <subcellularLocation>
        <location evidence="1">Cytoplasm</location>
        <location evidence="1">Cytoskeleton</location>
        <location evidence="1">Cilium axoneme</location>
    </subcellularLocation>
</comment>
<evidence type="ECO:0000256" key="8">
    <source>
        <dbReference type="ARBA" id="ARBA00023069"/>
    </source>
</evidence>
<sequence>MQVVLCLFYANGYMYVEGEEKLEKGGKTVKWWDIRKFTEPTEVLVLDTSKDPDIRRAHGASCLEFESTIPTKFMVGTDRGCVFSCNKKAKVVTEKIVSVYNAHFGPVYALQRNPCFPKNFLTVGDWCARIWSEDIKESSIMWTSSYTENLTDGCWSPTRPSVFFTTRMDGCLDSWDILYQQRAPILSVKVADEPLHCLRVHEGGCLVTVGCEGGDAVLLELSECLASSQRNDKSSVTSMFERETRREKILETRNKELRLKEKTKGILGLGGGPTSTVTIGTGSGGAFGSLAKHSISGGIGEEEPENEEEEPDEMNMNSTAAKHFPKDEAILKAELDFFQILKEEQDNRVQNRKIKADTTDSSLEKAS</sequence>
<accession>A0A7R8CDF5</accession>
<dbReference type="Gene3D" id="2.130.10.10">
    <property type="entry name" value="YVTN repeat-like/Quinoprotein amine dehydrogenase"/>
    <property type="match status" value="1"/>
</dbReference>
<keyword evidence="14" id="KW-1185">Reference proteome</keyword>
<dbReference type="InterPro" id="IPR001680">
    <property type="entry name" value="WD40_rpt"/>
</dbReference>
<evidence type="ECO:0000256" key="3">
    <source>
        <dbReference type="ARBA" id="ARBA00022490"/>
    </source>
</evidence>
<dbReference type="InterPro" id="IPR050687">
    <property type="entry name" value="Dynein_IC"/>
</dbReference>
<dbReference type="OrthoDB" id="366230at2759"/>
<keyword evidence="5" id="KW-0493">Microtubule</keyword>
<feature type="region of interest" description="Disordered" evidence="12">
    <location>
        <begin position="295"/>
        <end position="317"/>
    </location>
</feature>
<keyword evidence="7" id="KW-0243">Dynein</keyword>
<dbReference type="GO" id="GO:0036158">
    <property type="term" value="P:outer dynein arm assembly"/>
    <property type="evidence" value="ECO:0007669"/>
    <property type="project" value="TreeGrafter"/>
</dbReference>
<dbReference type="GO" id="GO:0036157">
    <property type="term" value="C:outer dynein arm"/>
    <property type="evidence" value="ECO:0007669"/>
    <property type="project" value="TreeGrafter"/>
</dbReference>
<evidence type="ECO:0000256" key="10">
    <source>
        <dbReference type="ARBA" id="ARBA00023212"/>
    </source>
</evidence>
<dbReference type="InterPro" id="IPR036322">
    <property type="entry name" value="WD40_repeat_dom_sf"/>
</dbReference>
<keyword evidence="6" id="KW-0677">Repeat</keyword>
<name>A0A7R8CDF5_LEPSM</name>
<dbReference type="SUPFAM" id="SSF50978">
    <property type="entry name" value="WD40 repeat-like"/>
    <property type="match status" value="1"/>
</dbReference>
<evidence type="ECO:0000256" key="7">
    <source>
        <dbReference type="ARBA" id="ARBA00023017"/>
    </source>
</evidence>
<keyword evidence="8" id="KW-0969">Cilium</keyword>
<feature type="region of interest" description="Disordered" evidence="12">
    <location>
        <begin position="346"/>
        <end position="367"/>
    </location>
</feature>
<dbReference type="InterPro" id="IPR015943">
    <property type="entry name" value="WD40/YVTN_repeat-like_dom_sf"/>
</dbReference>
<evidence type="ECO:0000256" key="9">
    <source>
        <dbReference type="ARBA" id="ARBA00023175"/>
    </source>
</evidence>
<evidence type="ECO:0000256" key="5">
    <source>
        <dbReference type="ARBA" id="ARBA00022701"/>
    </source>
</evidence>
<keyword evidence="10" id="KW-0206">Cytoskeleton</keyword>
<comment type="similarity">
    <text evidence="2">Belongs to the dynein intermediate chain family.</text>
</comment>
<reference evidence="13" key="1">
    <citation type="submission" date="2021-02" db="EMBL/GenBank/DDBJ databases">
        <authorList>
            <person name="Bekaert M."/>
        </authorList>
    </citation>
    <scope>NUCLEOTIDE SEQUENCE</scope>
    <source>
        <strain evidence="13">IoA-00</strain>
    </source>
</reference>
<dbReference type="PANTHER" id="PTHR12442">
    <property type="entry name" value="DYNEIN INTERMEDIATE CHAIN"/>
    <property type="match status" value="1"/>
</dbReference>
<evidence type="ECO:0000256" key="1">
    <source>
        <dbReference type="ARBA" id="ARBA00004430"/>
    </source>
</evidence>